<dbReference type="RefSeq" id="WP_190889784.1">
    <property type="nucleotide sequence ID" value="NZ_JACWZY010000025.1"/>
</dbReference>
<keyword evidence="3" id="KW-1185">Reference proteome</keyword>
<proteinExistence type="predicted"/>
<reference evidence="2" key="1">
    <citation type="submission" date="2020-09" db="EMBL/GenBank/DDBJ databases">
        <authorList>
            <person name="Kim M.K."/>
        </authorList>
    </citation>
    <scope>NUCLEOTIDE SEQUENCE</scope>
    <source>
        <strain evidence="2">BT702</strain>
    </source>
</reference>
<evidence type="ECO:0000313" key="3">
    <source>
        <dbReference type="Proteomes" id="UP000598820"/>
    </source>
</evidence>
<feature type="region of interest" description="Disordered" evidence="1">
    <location>
        <begin position="1"/>
        <end position="24"/>
    </location>
</feature>
<sequence>MKKKNKARKRISRAAPTRPAQAVSDQYLDRGQDLLAQFQHLPPDSSPEVLAQRKQQLDAALTTLLQGIALGDMEQAQADHQRGKLSDQQKQRRIDTALDEFNQAVIPTPPEPEESRSFIWGANGEFIYLG</sequence>
<gene>
    <name evidence="2" type="ORF">IC229_24340</name>
</gene>
<evidence type="ECO:0000313" key="2">
    <source>
        <dbReference type="EMBL" id="MBD2703798.1"/>
    </source>
</evidence>
<dbReference type="Proteomes" id="UP000598820">
    <property type="component" value="Unassembled WGS sequence"/>
</dbReference>
<accession>A0A927ASF9</accession>
<comment type="caution">
    <text evidence="2">The sequence shown here is derived from an EMBL/GenBank/DDBJ whole genome shotgun (WGS) entry which is preliminary data.</text>
</comment>
<organism evidence="2 3">
    <name type="scientific">Spirosoma profusum</name>
    <dbReference type="NCBI Taxonomy" id="2771354"/>
    <lineage>
        <taxon>Bacteria</taxon>
        <taxon>Pseudomonadati</taxon>
        <taxon>Bacteroidota</taxon>
        <taxon>Cytophagia</taxon>
        <taxon>Cytophagales</taxon>
        <taxon>Cytophagaceae</taxon>
        <taxon>Spirosoma</taxon>
    </lineage>
</organism>
<feature type="compositionally biased region" description="Basic residues" evidence="1">
    <location>
        <begin position="1"/>
        <end position="12"/>
    </location>
</feature>
<dbReference type="AlphaFoldDB" id="A0A927ASF9"/>
<evidence type="ECO:0000256" key="1">
    <source>
        <dbReference type="SAM" id="MobiDB-lite"/>
    </source>
</evidence>
<name>A0A927ASF9_9BACT</name>
<dbReference type="EMBL" id="JACWZY010000025">
    <property type="protein sequence ID" value="MBD2703798.1"/>
    <property type="molecule type" value="Genomic_DNA"/>
</dbReference>
<protein>
    <submittedName>
        <fullName evidence="2">Uncharacterized protein</fullName>
    </submittedName>
</protein>